<dbReference type="PROSITE" id="PS00122">
    <property type="entry name" value="CARBOXYLESTERASE_B_1"/>
    <property type="match status" value="1"/>
</dbReference>
<dbReference type="InterPro" id="IPR019819">
    <property type="entry name" value="Carboxylesterase_B_CS"/>
</dbReference>
<keyword evidence="8" id="KW-1185">Reference proteome</keyword>
<dbReference type="InterPro" id="IPR050654">
    <property type="entry name" value="AChE-related_enzymes"/>
</dbReference>
<dbReference type="PANTHER" id="PTHR43918:SF4">
    <property type="entry name" value="CARBOXYLIC ESTER HYDROLASE"/>
    <property type="match status" value="1"/>
</dbReference>
<evidence type="ECO:0000256" key="1">
    <source>
        <dbReference type="ARBA" id="ARBA00005964"/>
    </source>
</evidence>
<comment type="similarity">
    <text evidence="1 5">Belongs to the type-B carboxylesterase/lipase family.</text>
</comment>
<accession>A0A1H3ZZW5</accession>
<feature type="active site" description="Acyl-ester intermediate" evidence="4">
    <location>
        <position position="209"/>
    </location>
</feature>
<evidence type="ECO:0000313" key="7">
    <source>
        <dbReference type="EMBL" id="SEA28764.1"/>
    </source>
</evidence>
<proteinExistence type="inferred from homology"/>
<dbReference type="PANTHER" id="PTHR43918">
    <property type="entry name" value="ACETYLCHOLINESTERASE"/>
    <property type="match status" value="1"/>
</dbReference>
<dbReference type="InterPro" id="IPR019826">
    <property type="entry name" value="Carboxylesterase_B_AS"/>
</dbReference>
<dbReference type="PROSITE" id="PS00941">
    <property type="entry name" value="CARBOXYLESTERASE_B_2"/>
    <property type="match status" value="1"/>
</dbReference>
<dbReference type="InterPro" id="IPR000997">
    <property type="entry name" value="Cholinesterase"/>
</dbReference>
<dbReference type="Pfam" id="PF00135">
    <property type="entry name" value="COesterase"/>
    <property type="match status" value="1"/>
</dbReference>
<name>A0A1H3ZZW5_9GAMM</name>
<organism evidence="7 8">
    <name type="scientific">Microbulbifer marinus</name>
    <dbReference type="NCBI Taxonomy" id="658218"/>
    <lineage>
        <taxon>Bacteria</taxon>
        <taxon>Pseudomonadati</taxon>
        <taxon>Pseudomonadota</taxon>
        <taxon>Gammaproteobacteria</taxon>
        <taxon>Cellvibrionales</taxon>
        <taxon>Microbulbiferaceae</taxon>
        <taxon>Microbulbifer</taxon>
    </lineage>
</organism>
<protein>
    <recommendedName>
        <fullName evidence="5">Carboxylic ester hydrolase</fullName>
        <ecNumber evidence="5">3.1.1.-</ecNumber>
    </recommendedName>
</protein>
<feature type="domain" description="Carboxylesterase type B" evidence="6">
    <location>
        <begin position="18"/>
        <end position="487"/>
    </location>
</feature>
<dbReference type="GO" id="GO:0004104">
    <property type="term" value="F:cholinesterase activity"/>
    <property type="evidence" value="ECO:0007669"/>
    <property type="project" value="InterPro"/>
</dbReference>
<dbReference type="RefSeq" id="WP_091388743.1">
    <property type="nucleotide sequence ID" value="NZ_FNQO01000003.1"/>
</dbReference>
<feature type="active site" description="Charge relay system" evidence="4">
    <location>
        <position position="331"/>
    </location>
</feature>
<sequence length="523" mass="57619">MAIDEDNDNACNSRKSRALVDTPVGPIAGTIDIRKGVRRFLGIPYARPAVGELRWQPPQQLPAWQVPFNAINFGMPAAQNPSSLMEVCGPNGEPPESEDCLYLNIYAPPHVGERKLPVMLWVHGGGFSIGSGCQEIYNGCHLAANGRAIVVTFNYRLGALGFLRLRDFCDIPASGNEGLLDQIAALEWVRKNISAFGGDPDNITLFGESAGAMSIAAMLAAPRSRGLFRRAIMQSGHPGAMHSIERANDLAQAFVTHLQRAGHSSPESASTRALLQAQQAVMTDPRMEKCWGQLPFKPVLDGELLQTSAVETLRSGGTPEVSLLLGSNLDEWNLFSAAAPQIFTLDDAQIRARLEWLLPGHLLDPLLRYYHELATSIDDNPWPEWSRTWNLLLTDMVFTLPGLRLLQAHRGEQFHYHFAQPLAAQPLLGACHAVELGYVFGTHGAMALQPLYGGESDPHRLSNTMREAWLNFAECGDPGTDWPRFNRGHSRRFGDHPTARPFDTAELARVWQDVPDDLLNGYL</sequence>
<evidence type="ECO:0000313" key="8">
    <source>
        <dbReference type="Proteomes" id="UP000198658"/>
    </source>
</evidence>
<dbReference type="AlphaFoldDB" id="A0A1H3ZZW5"/>
<dbReference type="Proteomes" id="UP000198658">
    <property type="component" value="Unassembled WGS sequence"/>
</dbReference>
<evidence type="ECO:0000256" key="4">
    <source>
        <dbReference type="PIRSR" id="PIRSR600997-1"/>
    </source>
</evidence>
<keyword evidence="3" id="KW-1015">Disulfide bond</keyword>
<evidence type="ECO:0000256" key="3">
    <source>
        <dbReference type="ARBA" id="ARBA00023157"/>
    </source>
</evidence>
<evidence type="ECO:0000256" key="2">
    <source>
        <dbReference type="ARBA" id="ARBA00022801"/>
    </source>
</evidence>
<dbReference type="EC" id="3.1.1.-" evidence="5"/>
<dbReference type="PRINTS" id="PR00878">
    <property type="entry name" value="CHOLNESTRASE"/>
</dbReference>
<reference evidence="8" key="1">
    <citation type="submission" date="2016-10" db="EMBL/GenBank/DDBJ databases">
        <authorList>
            <person name="Varghese N."/>
            <person name="Submissions S."/>
        </authorList>
    </citation>
    <scope>NUCLEOTIDE SEQUENCE [LARGE SCALE GENOMIC DNA]</scope>
    <source>
        <strain evidence="8">CGMCC 1.10657</strain>
    </source>
</reference>
<dbReference type="InterPro" id="IPR029058">
    <property type="entry name" value="AB_hydrolase_fold"/>
</dbReference>
<dbReference type="SUPFAM" id="SSF53474">
    <property type="entry name" value="alpha/beta-Hydrolases"/>
    <property type="match status" value="1"/>
</dbReference>
<dbReference type="STRING" id="658218.SAMN05216562_2433"/>
<feature type="active site" description="Charge relay system" evidence="4">
    <location>
        <position position="432"/>
    </location>
</feature>
<evidence type="ECO:0000256" key="5">
    <source>
        <dbReference type="RuleBase" id="RU361235"/>
    </source>
</evidence>
<keyword evidence="2 5" id="KW-0378">Hydrolase</keyword>
<gene>
    <name evidence="7" type="ORF">SAMN05216562_2433</name>
</gene>
<dbReference type="OrthoDB" id="9775851at2"/>
<dbReference type="InterPro" id="IPR002018">
    <property type="entry name" value="CarbesteraseB"/>
</dbReference>
<dbReference type="ESTHER" id="9gamm-a0a1h3zzw5">
    <property type="family name" value="Carb_B_Bacteria"/>
</dbReference>
<dbReference type="Gene3D" id="3.40.50.1820">
    <property type="entry name" value="alpha/beta hydrolase"/>
    <property type="match status" value="1"/>
</dbReference>
<evidence type="ECO:0000259" key="6">
    <source>
        <dbReference type="Pfam" id="PF00135"/>
    </source>
</evidence>
<dbReference type="EMBL" id="FNQO01000003">
    <property type="protein sequence ID" value="SEA28764.1"/>
    <property type="molecule type" value="Genomic_DNA"/>
</dbReference>